<dbReference type="Proteomes" id="UP000325684">
    <property type="component" value="Unassembled WGS sequence"/>
</dbReference>
<sequence length="86" mass="9242">MDTTEDKDEATDPPAEVKSVAATILGEFFDVLEKEEGFGEVAPRLRKVVLEDGVLAEPSIRGALFPEASISGSIRYILRNFAASAS</sequence>
<dbReference type="AlphaFoldDB" id="A0A5N3P7S1"/>
<protein>
    <submittedName>
        <fullName evidence="1">Uncharacterized protein</fullName>
    </submittedName>
</protein>
<accession>A0A5N3P7S1</accession>
<dbReference type="RefSeq" id="WP_150946777.1">
    <property type="nucleotide sequence ID" value="NZ_VCMV01000029.1"/>
</dbReference>
<proteinExistence type="predicted"/>
<keyword evidence="2" id="KW-1185">Reference proteome</keyword>
<gene>
    <name evidence="1" type="ORF">FEZ63_17350</name>
</gene>
<name>A0A5N3P7S1_9HYPH</name>
<evidence type="ECO:0000313" key="2">
    <source>
        <dbReference type="Proteomes" id="UP000325684"/>
    </source>
</evidence>
<organism evidence="1 2">
    <name type="scientific">Microvirga brassicacearum</name>
    <dbReference type="NCBI Taxonomy" id="2580413"/>
    <lineage>
        <taxon>Bacteria</taxon>
        <taxon>Pseudomonadati</taxon>
        <taxon>Pseudomonadota</taxon>
        <taxon>Alphaproteobacteria</taxon>
        <taxon>Hyphomicrobiales</taxon>
        <taxon>Methylobacteriaceae</taxon>
        <taxon>Microvirga</taxon>
    </lineage>
</organism>
<comment type="caution">
    <text evidence="1">The sequence shown here is derived from an EMBL/GenBank/DDBJ whole genome shotgun (WGS) entry which is preliminary data.</text>
</comment>
<reference evidence="1 2" key="1">
    <citation type="journal article" date="2019" name="Microorganisms">
        <title>Genome Insights into the Novel Species Microvirga brassicacearum, a Rapeseed Endophyte with Biotechnological Potential.</title>
        <authorList>
            <person name="Jimenez-Gomez A."/>
            <person name="Saati-Santamaria Z."/>
            <person name="Igual J.M."/>
            <person name="Rivas R."/>
            <person name="Mateos P.F."/>
            <person name="Garcia-Fraile P."/>
        </authorList>
    </citation>
    <scope>NUCLEOTIDE SEQUENCE [LARGE SCALE GENOMIC DNA]</scope>
    <source>
        <strain evidence="1 2">CDVBN77</strain>
    </source>
</reference>
<evidence type="ECO:0000313" key="1">
    <source>
        <dbReference type="EMBL" id="KAB0265770.1"/>
    </source>
</evidence>
<dbReference type="OrthoDB" id="7596225at2"/>
<dbReference type="EMBL" id="VCMV01000029">
    <property type="protein sequence ID" value="KAB0265770.1"/>
    <property type="molecule type" value="Genomic_DNA"/>
</dbReference>